<dbReference type="RefSeq" id="WP_272992718.1">
    <property type="nucleotide sequence ID" value="NZ_CAJWRG010000024.1"/>
</dbReference>
<protein>
    <submittedName>
        <fullName evidence="1">Uncharacterized protein</fullName>
    </submittedName>
</protein>
<dbReference type="AlphaFoldDB" id="A0A3B9H334"/>
<comment type="caution">
    <text evidence="1">The sequence shown here is derived from an EMBL/GenBank/DDBJ whole genome shotgun (WGS) entry which is preliminary data.</text>
</comment>
<gene>
    <name evidence="1" type="ORF">DCG58_18295</name>
</gene>
<dbReference type="Proteomes" id="UP000259610">
    <property type="component" value="Unassembled WGS sequence"/>
</dbReference>
<sequence>MPDGDNSEHDGVAIQDYWAALRVLGLRGATRLSEENYLMTTRENDTVTVKDPSKLTPVERAAVLELLRMRLS</sequence>
<evidence type="ECO:0000313" key="1">
    <source>
        <dbReference type="EMBL" id="HAE29115.1"/>
    </source>
</evidence>
<dbReference type="EMBL" id="DMAN01000414">
    <property type="protein sequence ID" value="HAE29115.1"/>
    <property type="molecule type" value="Genomic_DNA"/>
</dbReference>
<reference evidence="1 2" key="1">
    <citation type="journal article" date="2018" name="Nat. Biotechnol.">
        <title>A standardized bacterial taxonomy based on genome phylogeny substantially revises the tree of life.</title>
        <authorList>
            <person name="Parks D.H."/>
            <person name="Chuvochina M."/>
            <person name="Waite D.W."/>
            <person name="Rinke C."/>
            <person name="Skarshewski A."/>
            <person name="Chaumeil P.A."/>
            <person name="Hugenholtz P."/>
        </authorList>
    </citation>
    <scope>NUCLEOTIDE SEQUENCE [LARGE SCALE GENOMIC DNA]</scope>
    <source>
        <strain evidence="1">UBA8733</strain>
    </source>
</reference>
<name>A0A3B9H334_9PROT</name>
<evidence type="ECO:0000313" key="2">
    <source>
        <dbReference type="Proteomes" id="UP000259610"/>
    </source>
</evidence>
<organism evidence="1 2">
    <name type="scientific">Hyphomonas adhaerens</name>
    <dbReference type="NCBI Taxonomy" id="81029"/>
    <lineage>
        <taxon>Bacteria</taxon>
        <taxon>Pseudomonadati</taxon>
        <taxon>Pseudomonadota</taxon>
        <taxon>Alphaproteobacteria</taxon>
        <taxon>Hyphomonadales</taxon>
        <taxon>Hyphomonadaceae</taxon>
        <taxon>Hyphomonas</taxon>
    </lineage>
</organism>
<accession>A0A3B9H334</accession>
<proteinExistence type="predicted"/>